<sequence length="179" mass="19405">MARPVNAPSCAATHQHRGALWRRMLRINQTNRRKRGQGPITHGYAVVYDYLLWKAPRGLGVLIPTKATIASATGVSLATVKRAIAALSAWGLLLVHPRTLSGMVPSVVAGRIHMRRAEMATSNAYSFPADLPDFGGAQSDPVMNPLSMREGNRRGVDGRWMPAATAAMLARLAEKWGLV</sequence>
<dbReference type="SUPFAM" id="SSF46785">
    <property type="entry name" value="Winged helix' DNA-binding domain"/>
    <property type="match status" value="1"/>
</dbReference>
<proteinExistence type="predicted"/>
<protein>
    <recommendedName>
        <fullName evidence="3">Helix-turn-helix domain-containing protein</fullName>
    </recommendedName>
</protein>
<reference evidence="2" key="1">
    <citation type="journal article" date="2019" name="Int. J. Syst. Evol. Microbiol.">
        <title>The Global Catalogue of Microorganisms (GCM) 10K type strain sequencing project: providing services to taxonomists for standard genome sequencing and annotation.</title>
        <authorList>
            <consortium name="The Broad Institute Genomics Platform"/>
            <consortium name="The Broad Institute Genome Sequencing Center for Infectious Disease"/>
            <person name="Wu L."/>
            <person name="Ma J."/>
        </authorList>
    </citation>
    <scope>NUCLEOTIDE SEQUENCE [LARGE SCALE GENOMIC DNA]</scope>
    <source>
        <strain evidence="2">KCTC 52094</strain>
    </source>
</reference>
<evidence type="ECO:0000313" key="2">
    <source>
        <dbReference type="Proteomes" id="UP001595593"/>
    </source>
</evidence>
<evidence type="ECO:0000313" key="1">
    <source>
        <dbReference type="EMBL" id="MFC3124353.1"/>
    </source>
</evidence>
<evidence type="ECO:0008006" key="3">
    <source>
        <dbReference type="Google" id="ProtNLM"/>
    </source>
</evidence>
<gene>
    <name evidence="1" type="ORF">ACFOD4_04705</name>
</gene>
<comment type="caution">
    <text evidence="1">The sequence shown here is derived from an EMBL/GenBank/DDBJ whole genome shotgun (WGS) entry which is preliminary data.</text>
</comment>
<dbReference type="Proteomes" id="UP001595593">
    <property type="component" value="Unassembled WGS sequence"/>
</dbReference>
<organism evidence="1 2">
    <name type="scientific">Teichococcus globiformis</name>
    <dbReference type="NCBI Taxonomy" id="2307229"/>
    <lineage>
        <taxon>Bacteria</taxon>
        <taxon>Pseudomonadati</taxon>
        <taxon>Pseudomonadota</taxon>
        <taxon>Alphaproteobacteria</taxon>
        <taxon>Acetobacterales</taxon>
        <taxon>Roseomonadaceae</taxon>
        <taxon>Roseomonas</taxon>
    </lineage>
</organism>
<dbReference type="RefSeq" id="WP_379594779.1">
    <property type="nucleotide sequence ID" value="NZ_JBHRTN010000005.1"/>
</dbReference>
<name>A0ABV7FVF6_9PROT</name>
<accession>A0ABV7FVF6</accession>
<dbReference type="EMBL" id="JBHRTN010000005">
    <property type="protein sequence ID" value="MFC3124353.1"/>
    <property type="molecule type" value="Genomic_DNA"/>
</dbReference>
<keyword evidence="2" id="KW-1185">Reference proteome</keyword>
<dbReference type="InterPro" id="IPR036390">
    <property type="entry name" value="WH_DNA-bd_sf"/>
</dbReference>